<feature type="compositionally biased region" description="Basic and acidic residues" evidence="1">
    <location>
        <begin position="21"/>
        <end position="34"/>
    </location>
</feature>
<dbReference type="EMBL" id="JAVRRL010000059">
    <property type="protein sequence ID" value="KAK5109720.1"/>
    <property type="molecule type" value="Genomic_DNA"/>
</dbReference>
<gene>
    <name evidence="2" type="ORF">LTR62_006560</name>
</gene>
<organism evidence="2 3">
    <name type="scientific">Meristemomyces frigidus</name>
    <dbReference type="NCBI Taxonomy" id="1508187"/>
    <lineage>
        <taxon>Eukaryota</taxon>
        <taxon>Fungi</taxon>
        <taxon>Dikarya</taxon>
        <taxon>Ascomycota</taxon>
        <taxon>Pezizomycotina</taxon>
        <taxon>Dothideomycetes</taxon>
        <taxon>Dothideomycetidae</taxon>
        <taxon>Mycosphaerellales</taxon>
        <taxon>Teratosphaeriaceae</taxon>
        <taxon>Meristemomyces</taxon>
    </lineage>
</organism>
<sequence length="280" mass="31874">MFDIIRSVVTGVNQLPFNMPTKRDLKAPDNDHQDPTAGPDPPVSTNNKRRDEKEPVTRDTFPPTHTHTPASVAAAPKPTLLSDINEQANNAQQGIRSITVVTLDTLRFFYNRWNGRELEQIPAHVYDEPLSKNFFKCDKNFNKYEVIFTTTKRVDFNYITFTVRDAMDKLTTLTMHDERTIVDLDKAHHKQNPDYDFDHLEYCTPLMKLCFCYSDHRTWRWSQLSQLGLKDGVEITVRPYVTDTDQSTDQGDDQGTDHDTEQGSDAGSSGWVSGAGDNEG</sequence>
<evidence type="ECO:0000313" key="2">
    <source>
        <dbReference type="EMBL" id="KAK5109720.1"/>
    </source>
</evidence>
<feature type="region of interest" description="Disordered" evidence="1">
    <location>
        <begin position="241"/>
        <end position="280"/>
    </location>
</feature>
<protein>
    <submittedName>
        <fullName evidence="2">Uncharacterized protein</fullName>
    </submittedName>
</protein>
<dbReference type="AlphaFoldDB" id="A0AAN7TCL3"/>
<feature type="compositionally biased region" description="Basic and acidic residues" evidence="1">
    <location>
        <begin position="48"/>
        <end position="57"/>
    </location>
</feature>
<feature type="region of interest" description="Disordered" evidence="1">
    <location>
        <begin position="16"/>
        <end position="75"/>
    </location>
</feature>
<accession>A0AAN7TCL3</accession>
<proteinExistence type="predicted"/>
<evidence type="ECO:0000313" key="3">
    <source>
        <dbReference type="Proteomes" id="UP001310890"/>
    </source>
</evidence>
<evidence type="ECO:0000256" key="1">
    <source>
        <dbReference type="SAM" id="MobiDB-lite"/>
    </source>
</evidence>
<name>A0AAN7TCL3_9PEZI</name>
<dbReference type="Proteomes" id="UP001310890">
    <property type="component" value="Unassembled WGS sequence"/>
</dbReference>
<comment type="caution">
    <text evidence="2">The sequence shown here is derived from an EMBL/GenBank/DDBJ whole genome shotgun (WGS) entry which is preliminary data.</text>
</comment>
<reference evidence="2" key="1">
    <citation type="submission" date="2023-08" db="EMBL/GenBank/DDBJ databases">
        <title>Black Yeasts Isolated from many extreme environments.</title>
        <authorList>
            <person name="Coleine C."/>
            <person name="Stajich J.E."/>
            <person name="Selbmann L."/>
        </authorList>
    </citation>
    <scope>NUCLEOTIDE SEQUENCE</scope>
    <source>
        <strain evidence="2">CCFEE 5401</strain>
    </source>
</reference>